<dbReference type="AlphaFoldDB" id="A0A4P8DK61"/>
<reference evidence="1" key="1">
    <citation type="journal article" date="2019" name="Genome Biol. Evol.">
        <title>Evolutionary Relatedness and Classification of Tumour-Inducing and Opine-Catabolic Plasmids in Three Rhizobium rhizogenes Strains Isolated from the Same Crown Gall Tumour.</title>
        <authorList>
            <person name="Kuzmanovic N."/>
            <person name="Pulawska J."/>
        </authorList>
    </citation>
    <scope>NUCLEOTIDE SEQUENCE</scope>
    <source>
        <strain evidence="1">Colt5.8</strain>
        <plasmid evidence="1">pOC-Colt5.8</plasmid>
    </source>
</reference>
<sequence>MSDRLYDRACPRMDFSGRRTLRVAVLREGKWAATAASQKERAIGKPRPIKV</sequence>
<accession>A0A4P8DK61</accession>
<geneLocation type="plasmid" evidence="1">
    <name>pOC-Colt5.8</name>
</geneLocation>
<dbReference type="EMBL" id="MK318973">
    <property type="protein sequence ID" value="QCL10736.1"/>
    <property type="molecule type" value="Genomic_DNA"/>
</dbReference>
<organism evidence="1">
    <name type="scientific">Rhizobium rhizogenes</name>
    <name type="common">Agrobacterium rhizogenes</name>
    <dbReference type="NCBI Taxonomy" id="359"/>
    <lineage>
        <taxon>Bacteria</taxon>
        <taxon>Pseudomonadati</taxon>
        <taxon>Pseudomonadota</taxon>
        <taxon>Alphaproteobacteria</taxon>
        <taxon>Hyphomicrobiales</taxon>
        <taxon>Rhizobiaceae</taxon>
        <taxon>Rhizobium/Agrobacterium group</taxon>
        <taxon>Rhizobium</taxon>
    </lineage>
</organism>
<protein>
    <submittedName>
        <fullName evidence="1">Uncharacterized protein</fullName>
    </submittedName>
</protein>
<keyword evidence="1" id="KW-0614">Plasmid</keyword>
<name>A0A4P8DK61_RHIRH</name>
<evidence type="ECO:0000313" key="1">
    <source>
        <dbReference type="EMBL" id="QCL10736.1"/>
    </source>
</evidence>
<gene>
    <name evidence="1" type="ORF">pOC-C5.8_560</name>
</gene>
<proteinExistence type="predicted"/>